<evidence type="ECO:0000256" key="7">
    <source>
        <dbReference type="ARBA" id="ARBA00022840"/>
    </source>
</evidence>
<keyword evidence="4" id="KW-0808">Transferase</keyword>
<evidence type="ECO:0000256" key="1">
    <source>
        <dbReference type="ARBA" id="ARBA00000085"/>
    </source>
</evidence>
<reference evidence="11 12" key="1">
    <citation type="submission" date="2021-01" db="EMBL/GenBank/DDBJ databases">
        <title>Whole genome shotgun sequence of Microbispora siamensis NBRC 104113.</title>
        <authorList>
            <person name="Komaki H."/>
            <person name="Tamura T."/>
        </authorList>
    </citation>
    <scope>NUCLEOTIDE SEQUENCE [LARGE SCALE GENOMIC DNA]</scope>
    <source>
        <strain evidence="11 12">NBRC 104113</strain>
    </source>
</reference>
<evidence type="ECO:0000256" key="4">
    <source>
        <dbReference type="ARBA" id="ARBA00022679"/>
    </source>
</evidence>
<feature type="transmembrane region" description="Helical" evidence="9">
    <location>
        <begin position="239"/>
        <end position="263"/>
    </location>
</feature>
<keyword evidence="7" id="KW-0067">ATP-binding</keyword>
<feature type="transmembrane region" description="Helical" evidence="9">
    <location>
        <begin position="92"/>
        <end position="121"/>
    </location>
</feature>
<keyword evidence="5" id="KW-0547">Nucleotide-binding</keyword>
<gene>
    <name evidence="11" type="ORF">Msi02_17950</name>
</gene>
<feature type="transmembrane region" description="Helical" evidence="9">
    <location>
        <begin position="133"/>
        <end position="152"/>
    </location>
</feature>
<dbReference type="InterPro" id="IPR036890">
    <property type="entry name" value="HATPase_C_sf"/>
</dbReference>
<dbReference type="Proteomes" id="UP000660454">
    <property type="component" value="Unassembled WGS sequence"/>
</dbReference>
<keyword evidence="12" id="KW-1185">Reference proteome</keyword>
<evidence type="ECO:0000256" key="8">
    <source>
        <dbReference type="ARBA" id="ARBA00023012"/>
    </source>
</evidence>
<evidence type="ECO:0000313" key="12">
    <source>
        <dbReference type="Proteomes" id="UP000660454"/>
    </source>
</evidence>
<feature type="transmembrane region" description="Helical" evidence="9">
    <location>
        <begin position="372"/>
        <end position="394"/>
    </location>
</feature>
<proteinExistence type="predicted"/>
<dbReference type="InterPro" id="IPR011712">
    <property type="entry name" value="Sig_transdc_His_kin_sub3_dim/P"/>
</dbReference>
<feature type="domain" description="Histidine kinase/HSP90-like ATPase" evidence="10">
    <location>
        <begin position="498"/>
        <end position="589"/>
    </location>
</feature>
<dbReference type="Gene3D" id="3.30.565.10">
    <property type="entry name" value="Histidine kinase-like ATPase, C-terminal domain"/>
    <property type="match status" value="1"/>
</dbReference>
<dbReference type="CDD" id="cd16917">
    <property type="entry name" value="HATPase_UhpB-NarQ-NarX-like"/>
    <property type="match status" value="1"/>
</dbReference>
<evidence type="ECO:0000313" key="11">
    <source>
        <dbReference type="EMBL" id="GIH60978.1"/>
    </source>
</evidence>
<dbReference type="SMART" id="SM00387">
    <property type="entry name" value="HATPase_c"/>
    <property type="match status" value="1"/>
</dbReference>
<feature type="transmembrane region" description="Helical" evidence="9">
    <location>
        <begin position="212"/>
        <end position="233"/>
    </location>
</feature>
<dbReference type="EC" id="2.7.13.3" evidence="2"/>
<dbReference type="InterPro" id="IPR003594">
    <property type="entry name" value="HATPase_dom"/>
</dbReference>
<sequence>MKSTAATRPLAAGMAAVAAAGIVAGALLETGLPAPASQWAFMMIALLPPALGWLIAARRPDNAYGWLLLAAADCLGLGGLGIGLLVRLGPDPYWPIVVGAVLSSAIPVFYGLSWVFVPLLFPDGRLPSRRWRVVAVAGVAAIVAHWLGVLFMPGAYPDEVVHANPLGLRGPLGLVAVLLASAGQLAAFLLALVVLSGLLIRLWRGDPAERGRLGWMVAGLLANLGAFVVVMVAGTSEPYGAADVVGVLGVVGALPAAIGAAVLRHDLLDIRVGVRGSRLYLVFDVRPTVDELLSRLGPDLEEAEPVEQLGRLAEAVRAGLDVRWAAVELADGTRVVAGEERGDAVLTVPAGLGHISCGPRAAGRLTRDDRRLLAALAVPVGLAIRSAALAARLVNAQEAERRRIERNIHDGVQQQLVALIAGLELARATGGGAESLALLREQARQALADLRDLAAGIHPSVLSQGGLVEAVEGRCSGLPVATTVTADPALRTRRFPDEIEGAMYFVVSEAIANALKHAGASRIEVRLWHDAGRLQASVIDDGAGFDPREVPRRGLATLADRMAALGGGLETTAGPGEGTRVRAWVTAND</sequence>
<dbReference type="Pfam" id="PF07730">
    <property type="entry name" value="HisKA_3"/>
    <property type="match status" value="1"/>
</dbReference>
<evidence type="ECO:0000256" key="9">
    <source>
        <dbReference type="SAM" id="Phobius"/>
    </source>
</evidence>
<evidence type="ECO:0000256" key="6">
    <source>
        <dbReference type="ARBA" id="ARBA00022777"/>
    </source>
</evidence>
<evidence type="ECO:0000256" key="2">
    <source>
        <dbReference type="ARBA" id="ARBA00012438"/>
    </source>
</evidence>
<dbReference type="InterPro" id="IPR050482">
    <property type="entry name" value="Sensor_HK_TwoCompSys"/>
</dbReference>
<keyword evidence="6" id="KW-0418">Kinase</keyword>
<dbReference type="Gene3D" id="1.20.5.1930">
    <property type="match status" value="1"/>
</dbReference>
<comment type="caution">
    <text evidence="11">The sequence shown here is derived from an EMBL/GenBank/DDBJ whole genome shotgun (WGS) entry which is preliminary data.</text>
</comment>
<keyword evidence="8" id="KW-0902">Two-component regulatory system</keyword>
<feature type="transmembrane region" description="Helical" evidence="9">
    <location>
        <begin position="172"/>
        <end position="200"/>
    </location>
</feature>
<comment type="catalytic activity">
    <reaction evidence="1">
        <text>ATP + protein L-histidine = ADP + protein N-phospho-L-histidine.</text>
        <dbReference type="EC" id="2.7.13.3"/>
    </reaction>
</comment>
<evidence type="ECO:0000256" key="5">
    <source>
        <dbReference type="ARBA" id="ARBA00022741"/>
    </source>
</evidence>
<evidence type="ECO:0000259" key="10">
    <source>
        <dbReference type="SMART" id="SM00387"/>
    </source>
</evidence>
<dbReference type="SUPFAM" id="SSF55874">
    <property type="entry name" value="ATPase domain of HSP90 chaperone/DNA topoisomerase II/histidine kinase"/>
    <property type="match status" value="1"/>
</dbReference>
<dbReference type="RefSeq" id="WP_204047895.1">
    <property type="nucleotide sequence ID" value="NZ_BOOF01000006.1"/>
</dbReference>
<accession>A0ABQ4GHS4</accession>
<keyword evidence="3" id="KW-0597">Phosphoprotein</keyword>
<organism evidence="11 12">
    <name type="scientific">Microbispora siamensis</name>
    <dbReference type="NCBI Taxonomy" id="564413"/>
    <lineage>
        <taxon>Bacteria</taxon>
        <taxon>Bacillati</taxon>
        <taxon>Actinomycetota</taxon>
        <taxon>Actinomycetes</taxon>
        <taxon>Streptosporangiales</taxon>
        <taxon>Streptosporangiaceae</taxon>
        <taxon>Microbispora</taxon>
    </lineage>
</organism>
<keyword evidence="9" id="KW-1133">Transmembrane helix</keyword>
<keyword evidence="9" id="KW-0472">Membrane</keyword>
<feature type="transmembrane region" description="Helical" evidence="9">
    <location>
        <begin position="63"/>
        <end position="86"/>
    </location>
</feature>
<dbReference type="PANTHER" id="PTHR24421:SF10">
    <property type="entry name" value="NITRATE_NITRITE SENSOR PROTEIN NARQ"/>
    <property type="match status" value="1"/>
</dbReference>
<name>A0ABQ4GHS4_9ACTN</name>
<protein>
    <recommendedName>
        <fullName evidence="2">histidine kinase</fullName>
        <ecNumber evidence="2">2.7.13.3</ecNumber>
    </recommendedName>
</protein>
<keyword evidence="9" id="KW-0812">Transmembrane</keyword>
<evidence type="ECO:0000256" key="3">
    <source>
        <dbReference type="ARBA" id="ARBA00022553"/>
    </source>
</evidence>
<dbReference type="EMBL" id="BOOF01000006">
    <property type="protein sequence ID" value="GIH60978.1"/>
    <property type="molecule type" value="Genomic_DNA"/>
</dbReference>
<dbReference type="Pfam" id="PF02518">
    <property type="entry name" value="HATPase_c"/>
    <property type="match status" value="1"/>
</dbReference>
<feature type="transmembrane region" description="Helical" evidence="9">
    <location>
        <begin position="38"/>
        <end position="56"/>
    </location>
</feature>
<dbReference type="PANTHER" id="PTHR24421">
    <property type="entry name" value="NITRATE/NITRITE SENSOR PROTEIN NARX-RELATED"/>
    <property type="match status" value="1"/>
</dbReference>